<keyword evidence="2" id="KW-0614">Plasmid</keyword>
<feature type="signal peptide" evidence="1">
    <location>
        <begin position="1"/>
        <end position="24"/>
    </location>
</feature>
<evidence type="ECO:0000256" key="1">
    <source>
        <dbReference type="SAM" id="SignalP"/>
    </source>
</evidence>
<evidence type="ECO:0000313" key="2">
    <source>
        <dbReference type="EMBL" id="ALG88459.1"/>
    </source>
</evidence>
<sequence>MKKLMFNKVVLLSTLLLLSHTVLSHEMKSPYSEQIITQCARYVIGHQQPNQSDKLIFVST</sequence>
<reference evidence="2" key="2">
    <citation type="submission" date="2015-07" db="EMBL/GenBank/DDBJ databases">
        <authorList>
            <person name="Welte C."/>
            <person name="de Graaf R."/>
            <person name="van den Bosch T.J.M."/>
            <person name="Op den Camp H."/>
            <person name="van Dam N."/>
            <person name="Jetten M."/>
        </authorList>
    </citation>
    <scope>NUCLEOTIDE SEQUENCE</scope>
    <source>
        <plasmid evidence="2">Drgb2</plasmid>
    </source>
</reference>
<keyword evidence="1" id="KW-0732">Signal</keyword>
<organism evidence="2">
    <name type="scientific">Pectobacterium carotovorum</name>
    <name type="common">Erwinia carotovora</name>
    <dbReference type="NCBI Taxonomy" id="554"/>
    <lineage>
        <taxon>Bacteria</taxon>
        <taxon>Pseudomonadati</taxon>
        <taxon>Pseudomonadota</taxon>
        <taxon>Gammaproteobacteria</taxon>
        <taxon>Enterobacterales</taxon>
        <taxon>Pectobacteriaceae</taxon>
        <taxon>Pectobacterium</taxon>
    </lineage>
</organism>
<protein>
    <submittedName>
        <fullName evidence="2">Uncharacterized protein</fullName>
    </submittedName>
</protein>
<accession>A0A0N9NLI5</accession>
<dbReference type="EMBL" id="KT351733">
    <property type="protein sequence ID" value="ALG88459.1"/>
    <property type="molecule type" value="Genomic_DNA"/>
</dbReference>
<geneLocation type="plasmid" evidence="2">
    <name>Drgb2</name>
</geneLocation>
<reference evidence="2" key="1">
    <citation type="journal article" date="2015" name="Environ. Microbiol.">
        <title>Plasmids from the gut microbiome of cabbage root fly larvae encode SaxA that catalyses the conversion of the plant toxin 2-phenylethyl isothiocyanate.</title>
        <authorList>
            <person name="Welte C.U."/>
            <person name="de Graaf R.M."/>
            <person name="van den Bosch T.J."/>
            <person name="Op den Camp H.J."/>
            <person name="van Dam N.M."/>
            <person name="Jetten M.S."/>
        </authorList>
    </citation>
    <scope>NUCLEOTIDE SEQUENCE</scope>
    <source>
        <plasmid evidence="2">Drgb2</plasmid>
    </source>
</reference>
<feature type="chain" id="PRO_5006038126" evidence="1">
    <location>
        <begin position="25"/>
        <end position="60"/>
    </location>
</feature>
<name>A0A0N9NLI5_PECCA</name>
<proteinExistence type="predicted"/>
<dbReference type="AlphaFoldDB" id="A0A0N9NLI5"/>